<accession>A0A1T4V5M3</accession>
<reference evidence="2" key="1">
    <citation type="submission" date="2017-02" db="EMBL/GenBank/DDBJ databases">
        <authorList>
            <person name="Varghese N."/>
            <person name="Submissions S."/>
        </authorList>
    </citation>
    <scope>NUCLEOTIDE SEQUENCE [LARGE SCALE GENOMIC DNA]</scope>
    <source>
        <strain evidence="2">DSM 22720</strain>
    </source>
</reference>
<sequence>MNTIVNIKIPHNRFLCHDNVRPDIFYLLPQTLWSTVIKLGSPIKQSKRFSTTARKYSTNILEYITQLFNDDPLSQTIKDAEGFELYSTESFNDGKWFGIDEDGIFIADIIETE</sequence>
<name>A0A1T4V5M3_9GAMM</name>
<evidence type="ECO:0000313" key="2">
    <source>
        <dbReference type="Proteomes" id="UP000190162"/>
    </source>
</evidence>
<evidence type="ECO:0000313" key="1">
    <source>
        <dbReference type="EMBL" id="SKA60280.1"/>
    </source>
</evidence>
<organism evidence="1 2">
    <name type="scientific">Enterovibrio nigricans DSM 22720</name>
    <dbReference type="NCBI Taxonomy" id="1121868"/>
    <lineage>
        <taxon>Bacteria</taxon>
        <taxon>Pseudomonadati</taxon>
        <taxon>Pseudomonadota</taxon>
        <taxon>Gammaproteobacteria</taxon>
        <taxon>Vibrionales</taxon>
        <taxon>Vibrionaceae</taxon>
        <taxon>Enterovibrio</taxon>
    </lineage>
</organism>
<gene>
    <name evidence="1" type="ORF">SAMN02745132_03267</name>
</gene>
<dbReference type="Proteomes" id="UP000190162">
    <property type="component" value="Unassembled WGS sequence"/>
</dbReference>
<protein>
    <submittedName>
        <fullName evidence="1">Uncharacterized protein</fullName>
    </submittedName>
</protein>
<dbReference type="EMBL" id="FUXU01000049">
    <property type="protein sequence ID" value="SKA60280.1"/>
    <property type="molecule type" value="Genomic_DNA"/>
</dbReference>
<dbReference type="AlphaFoldDB" id="A0A1T4V5M3"/>
<proteinExistence type="predicted"/>
<keyword evidence="2" id="KW-1185">Reference proteome</keyword>
<dbReference type="RefSeq" id="WP_078753496.1">
    <property type="nucleotide sequence ID" value="NZ_FUXU01000049.1"/>
</dbReference>